<keyword evidence="1" id="KW-0472">Membrane</keyword>
<reference evidence="2 3" key="1">
    <citation type="journal article" date="2019" name="Int. J. Syst. Evol. Microbiol.">
        <title>The Global Catalogue of Microorganisms (GCM) 10K type strain sequencing project: providing services to taxonomists for standard genome sequencing and annotation.</title>
        <authorList>
            <consortium name="The Broad Institute Genomics Platform"/>
            <consortium name="The Broad Institute Genome Sequencing Center for Infectious Disease"/>
            <person name="Wu L."/>
            <person name="Ma J."/>
        </authorList>
    </citation>
    <scope>NUCLEOTIDE SEQUENCE [LARGE SCALE GENOMIC DNA]</scope>
    <source>
        <strain evidence="2 3">PSR21</strain>
    </source>
</reference>
<dbReference type="AlphaFoldDB" id="A0ABD6A6Q6"/>
<evidence type="ECO:0000256" key="1">
    <source>
        <dbReference type="SAM" id="Phobius"/>
    </source>
</evidence>
<evidence type="ECO:0000313" key="3">
    <source>
        <dbReference type="Proteomes" id="UP001596547"/>
    </source>
</evidence>
<keyword evidence="1" id="KW-0812">Transmembrane</keyword>
<dbReference type="EMBL" id="JBHTBF010000001">
    <property type="protein sequence ID" value="MFC7315643.1"/>
    <property type="molecule type" value="Genomic_DNA"/>
</dbReference>
<dbReference type="Proteomes" id="UP001596547">
    <property type="component" value="Unassembled WGS sequence"/>
</dbReference>
<dbReference type="GeneID" id="79314615"/>
<dbReference type="RefSeq" id="WP_276305046.1">
    <property type="nucleotide sequence ID" value="NZ_CP119992.1"/>
</dbReference>
<evidence type="ECO:0000313" key="2">
    <source>
        <dbReference type="EMBL" id="MFC7315643.1"/>
    </source>
</evidence>
<gene>
    <name evidence="2" type="ORF">ACFQPE_02380</name>
</gene>
<sequence length="71" mass="6713">MPSRPSRADLAVLAVVLAVGALVTLSIPPSVVSGPVGRPARAATLGGLAALSLAGASLVAVAAGSALGSRR</sequence>
<proteinExistence type="predicted"/>
<feature type="transmembrane region" description="Helical" evidence="1">
    <location>
        <begin position="43"/>
        <end position="67"/>
    </location>
</feature>
<organism evidence="2 3">
    <name type="scientific">Halomarina halobia</name>
    <dbReference type="NCBI Taxonomy" id="3033386"/>
    <lineage>
        <taxon>Archaea</taxon>
        <taxon>Methanobacteriati</taxon>
        <taxon>Methanobacteriota</taxon>
        <taxon>Stenosarchaea group</taxon>
        <taxon>Halobacteria</taxon>
        <taxon>Halobacteriales</taxon>
        <taxon>Natronomonadaceae</taxon>
        <taxon>Halomarina</taxon>
    </lineage>
</organism>
<keyword evidence="3" id="KW-1185">Reference proteome</keyword>
<name>A0ABD6A6Q6_9EURY</name>
<protein>
    <submittedName>
        <fullName evidence="2">Uncharacterized protein</fullName>
    </submittedName>
</protein>
<comment type="caution">
    <text evidence="2">The sequence shown here is derived from an EMBL/GenBank/DDBJ whole genome shotgun (WGS) entry which is preliminary data.</text>
</comment>
<keyword evidence="1" id="KW-1133">Transmembrane helix</keyword>
<accession>A0ABD6A6Q6</accession>